<comment type="caution">
    <text evidence="3">The sequence shown here is derived from an EMBL/GenBank/DDBJ whole genome shotgun (WGS) entry which is preliminary data.</text>
</comment>
<dbReference type="Proteomes" id="UP001050975">
    <property type="component" value="Unassembled WGS sequence"/>
</dbReference>
<sequence length="55" mass="6350">MSLVDCLLMTLFNAAFCIALPKVIFLMQQEKANRRKKSQLDYVPQHHTTKVPSFP</sequence>
<feature type="transmembrane region" description="Helical" evidence="2">
    <location>
        <begin position="6"/>
        <end position="27"/>
    </location>
</feature>
<dbReference type="AlphaFoldDB" id="A0AAV3XG59"/>
<evidence type="ECO:0000313" key="3">
    <source>
        <dbReference type="EMBL" id="GET39701.1"/>
    </source>
</evidence>
<gene>
    <name evidence="3" type="ORF">MiSe_44730</name>
</gene>
<name>A0AAV3XG59_9CYAN</name>
<protein>
    <submittedName>
        <fullName evidence="3">Uncharacterized protein</fullName>
    </submittedName>
</protein>
<keyword evidence="4" id="KW-1185">Reference proteome</keyword>
<keyword evidence="2" id="KW-1133">Transmembrane helix</keyword>
<dbReference type="RefSeq" id="WP_226585189.1">
    <property type="nucleotide sequence ID" value="NZ_BLAY01000072.1"/>
</dbReference>
<feature type="region of interest" description="Disordered" evidence="1">
    <location>
        <begin position="35"/>
        <end position="55"/>
    </location>
</feature>
<proteinExistence type="predicted"/>
<evidence type="ECO:0000313" key="4">
    <source>
        <dbReference type="Proteomes" id="UP001050975"/>
    </source>
</evidence>
<keyword evidence="2" id="KW-0812">Transmembrane</keyword>
<accession>A0AAV3XG59</accession>
<dbReference type="EMBL" id="BLAY01000072">
    <property type="protein sequence ID" value="GET39701.1"/>
    <property type="molecule type" value="Genomic_DNA"/>
</dbReference>
<keyword evidence="2" id="KW-0472">Membrane</keyword>
<evidence type="ECO:0000256" key="1">
    <source>
        <dbReference type="SAM" id="MobiDB-lite"/>
    </source>
</evidence>
<reference evidence="3" key="1">
    <citation type="submission" date="2019-10" db="EMBL/GenBank/DDBJ databases">
        <title>Draft genome sequece of Microseira wollei NIES-4236.</title>
        <authorList>
            <person name="Yamaguchi H."/>
            <person name="Suzuki S."/>
            <person name="Kawachi M."/>
        </authorList>
    </citation>
    <scope>NUCLEOTIDE SEQUENCE</scope>
    <source>
        <strain evidence="3">NIES-4236</strain>
    </source>
</reference>
<organism evidence="3 4">
    <name type="scientific">Microseira wollei NIES-4236</name>
    <dbReference type="NCBI Taxonomy" id="2530354"/>
    <lineage>
        <taxon>Bacteria</taxon>
        <taxon>Bacillati</taxon>
        <taxon>Cyanobacteriota</taxon>
        <taxon>Cyanophyceae</taxon>
        <taxon>Oscillatoriophycideae</taxon>
        <taxon>Aerosakkonematales</taxon>
        <taxon>Aerosakkonemataceae</taxon>
        <taxon>Microseira</taxon>
    </lineage>
</organism>
<evidence type="ECO:0000256" key="2">
    <source>
        <dbReference type="SAM" id="Phobius"/>
    </source>
</evidence>